<keyword evidence="5 6" id="KW-0648">Protein biosynthesis</keyword>
<proteinExistence type="inferred from homology"/>
<comment type="similarity">
    <text evidence="1 6">Belongs to the eukaryotic initiation factor 4E family.</text>
</comment>
<dbReference type="InterPro" id="IPR001040">
    <property type="entry name" value="TIF_eIF_4E"/>
</dbReference>
<dbReference type="GO" id="GO:0003743">
    <property type="term" value="F:translation initiation factor activity"/>
    <property type="evidence" value="ECO:0007669"/>
    <property type="project" value="UniProtKB-KW"/>
</dbReference>
<dbReference type="PANTHER" id="PTHR11960:SF8">
    <property type="entry name" value="EUKARYOTIC TRANSLATION INITIATION FACTOR 4E1-RELATED"/>
    <property type="match status" value="1"/>
</dbReference>
<dbReference type="EMBL" id="NBIV01000210">
    <property type="protein sequence ID" value="PXF41546.1"/>
    <property type="molecule type" value="Genomic_DNA"/>
</dbReference>
<keyword evidence="2 6" id="KW-0396">Initiation factor</keyword>
<dbReference type="InterPro" id="IPR023398">
    <property type="entry name" value="TIF_eIF4e-like"/>
</dbReference>
<dbReference type="STRING" id="448386.A0A2V3IHF8"/>
<comment type="caution">
    <text evidence="7">The sequence shown here is derived from an EMBL/GenBank/DDBJ whole genome shotgun (WGS) entry which is preliminary data.</text>
</comment>
<reference evidence="7 8" key="1">
    <citation type="journal article" date="2018" name="Mol. Biol. Evol.">
        <title>Analysis of the draft genome of the red seaweed Gracilariopsis chorda provides insights into genome size evolution in Rhodophyta.</title>
        <authorList>
            <person name="Lee J."/>
            <person name="Yang E.C."/>
            <person name="Graf L."/>
            <person name="Yang J.H."/>
            <person name="Qiu H."/>
            <person name="Zel Zion U."/>
            <person name="Chan C.X."/>
            <person name="Stephens T.G."/>
            <person name="Weber A.P.M."/>
            <person name="Boo G.H."/>
            <person name="Boo S.M."/>
            <person name="Kim K.M."/>
            <person name="Shin Y."/>
            <person name="Jung M."/>
            <person name="Lee S.J."/>
            <person name="Yim H.S."/>
            <person name="Lee J.H."/>
            <person name="Bhattacharya D."/>
            <person name="Yoon H.S."/>
        </authorList>
    </citation>
    <scope>NUCLEOTIDE SEQUENCE [LARGE SCALE GENOMIC DNA]</scope>
    <source>
        <strain evidence="7 8">SKKU-2015</strain>
        <tissue evidence="7">Whole body</tissue>
    </source>
</reference>
<evidence type="ECO:0000313" key="7">
    <source>
        <dbReference type="EMBL" id="PXF41546.1"/>
    </source>
</evidence>
<dbReference type="Gene3D" id="3.30.760.10">
    <property type="entry name" value="RNA Cap, Translation Initiation Factor Eif4e"/>
    <property type="match status" value="1"/>
</dbReference>
<keyword evidence="4 6" id="KW-0694">RNA-binding</keyword>
<dbReference type="GO" id="GO:0016281">
    <property type="term" value="C:eukaryotic translation initiation factor 4F complex"/>
    <property type="evidence" value="ECO:0007669"/>
    <property type="project" value="TreeGrafter"/>
</dbReference>
<sequence>MAEEQTQNESVSHPLQFKWTLWHDFPSPRTRNASYAANLRPIASFDTVEEFWAIFNSLKEPSHLQSLHTYNLFKFGIEPKWEDAQNKDGGEWRVTFTPSQHSPLNDCWINTVLTVIGEGFGPEESDDIAGVVMNRKRGNNRVAIWTKTAADEKLQRSIGTRWRETSGIIADQHYLRFKDLIGTNKRPKPHYTVE</sequence>
<evidence type="ECO:0000313" key="8">
    <source>
        <dbReference type="Proteomes" id="UP000247409"/>
    </source>
</evidence>
<gene>
    <name evidence="7" type="ORF">BWQ96_08749</name>
</gene>
<evidence type="ECO:0000256" key="1">
    <source>
        <dbReference type="ARBA" id="ARBA00009860"/>
    </source>
</evidence>
<accession>A0A2V3IHF8</accession>
<dbReference type="Pfam" id="PF01652">
    <property type="entry name" value="IF4E"/>
    <property type="match status" value="1"/>
</dbReference>
<evidence type="ECO:0000256" key="3">
    <source>
        <dbReference type="ARBA" id="ARBA00022845"/>
    </source>
</evidence>
<name>A0A2V3IHF8_9FLOR</name>
<keyword evidence="3" id="KW-0810">Translation regulation</keyword>
<dbReference type="GO" id="GO:0006417">
    <property type="term" value="P:regulation of translation"/>
    <property type="evidence" value="ECO:0007669"/>
    <property type="project" value="UniProtKB-KW"/>
</dbReference>
<dbReference type="Proteomes" id="UP000247409">
    <property type="component" value="Unassembled WGS sequence"/>
</dbReference>
<dbReference type="SUPFAM" id="SSF55418">
    <property type="entry name" value="eIF4e-like"/>
    <property type="match status" value="1"/>
</dbReference>
<keyword evidence="8" id="KW-1185">Reference proteome</keyword>
<dbReference type="AlphaFoldDB" id="A0A2V3IHF8"/>
<dbReference type="PANTHER" id="PTHR11960">
    <property type="entry name" value="EUKARYOTIC TRANSLATION INITIATION FACTOR 4E RELATED"/>
    <property type="match status" value="1"/>
</dbReference>
<evidence type="ECO:0000256" key="2">
    <source>
        <dbReference type="ARBA" id="ARBA00022540"/>
    </source>
</evidence>
<protein>
    <submittedName>
        <fullName evidence="7">Eukaryotic translation initiation factor 4E</fullName>
    </submittedName>
</protein>
<organism evidence="7 8">
    <name type="scientific">Gracilariopsis chorda</name>
    <dbReference type="NCBI Taxonomy" id="448386"/>
    <lineage>
        <taxon>Eukaryota</taxon>
        <taxon>Rhodophyta</taxon>
        <taxon>Florideophyceae</taxon>
        <taxon>Rhodymeniophycidae</taxon>
        <taxon>Gracilariales</taxon>
        <taxon>Gracilariaceae</taxon>
        <taxon>Gracilariopsis</taxon>
    </lineage>
</organism>
<dbReference type="OrthoDB" id="590761at2759"/>
<evidence type="ECO:0000256" key="5">
    <source>
        <dbReference type="ARBA" id="ARBA00022917"/>
    </source>
</evidence>
<evidence type="ECO:0000256" key="6">
    <source>
        <dbReference type="RuleBase" id="RU004374"/>
    </source>
</evidence>
<evidence type="ECO:0000256" key="4">
    <source>
        <dbReference type="ARBA" id="ARBA00022884"/>
    </source>
</evidence>
<dbReference type="GO" id="GO:0000340">
    <property type="term" value="F:RNA 7-methylguanosine cap binding"/>
    <property type="evidence" value="ECO:0007669"/>
    <property type="project" value="TreeGrafter"/>
</dbReference>